<reference evidence="1" key="1">
    <citation type="submission" date="2019-08" db="EMBL/GenBank/DDBJ databases">
        <authorList>
            <person name="Kucharzyk K."/>
            <person name="Murdoch R.W."/>
            <person name="Higgins S."/>
            <person name="Loffler F."/>
        </authorList>
    </citation>
    <scope>NUCLEOTIDE SEQUENCE</scope>
</reference>
<dbReference type="SUPFAM" id="SSF53756">
    <property type="entry name" value="UDP-Glycosyltransferase/glycogen phosphorylase"/>
    <property type="match status" value="1"/>
</dbReference>
<sequence length="299" mass="35848">MKKILLLHSGKAALPEINAYIKYFQRNKNFYFYNSAELEEYKITDFDLIWRFMGTDFVTTSVPVIHEYASLSVGRFTLLKDKIKKKFNIQPVMRVFLNEDIKRIYDFKDDIPYCYRDMGIDAIFFEQTSKKVYDFVYLGNMEQDRGIHLLLDKFIHDFSKYRILLIGKPGYELYEKYRKYNNIIFAGYVRYADVPALASQAEFGINYIPNKYPYYLQTSTKLLEYVAMNLKVITTDYAWVRSFENKRNMKFLRVSEDLHDLNEEHLKSFLFKNTDIHDLVWENILSKSKIEDRLNEIFI</sequence>
<evidence type="ECO:0000313" key="1">
    <source>
        <dbReference type="EMBL" id="MPL68876.1"/>
    </source>
</evidence>
<dbReference type="Gene3D" id="3.40.50.2000">
    <property type="entry name" value="Glycogen Phosphorylase B"/>
    <property type="match status" value="1"/>
</dbReference>
<dbReference type="Pfam" id="PF13692">
    <property type="entry name" value="Glyco_trans_1_4"/>
    <property type="match status" value="1"/>
</dbReference>
<comment type="caution">
    <text evidence="1">The sequence shown here is derived from an EMBL/GenBank/DDBJ whole genome shotgun (WGS) entry which is preliminary data.</text>
</comment>
<gene>
    <name evidence="1" type="ORF">SDC9_14609</name>
</gene>
<dbReference type="EMBL" id="VSSQ01000044">
    <property type="protein sequence ID" value="MPL68876.1"/>
    <property type="molecule type" value="Genomic_DNA"/>
</dbReference>
<protein>
    <recommendedName>
        <fullName evidence="2">Glycosyl transferase family 1 domain-containing protein</fullName>
    </recommendedName>
</protein>
<organism evidence="1">
    <name type="scientific">bioreactor metagenome</name>
    <dbReference type="NCBI Taxonomy" id="1076179"/>
    <lineage>
        <taxon>unclassified sequences</taxon>
        <taxon>metagenomes</taxon>
        <taxon>ecological metagenomes</taxon>
    </lineage>
</organism>
<dbReference type="AlphaFoldDB" id="A0A644TPF7"/>
<proteinExistence type="predicted"/>
<name>A0A644TPF7_9ZZZZ</name>
<accession>A0A644TPF7</accession>
<evidence type="ECO:0008006" key="2">
    <source>
        <dbReference type="Google" id="ProtNLM"/>
    </source>
</evidence>